<dbReference type="EMBL" id="CAJPEX010000037">
    <property type="protein sequence ID" value="CAG0912655.1"/>
    <property type="molecule type" value="Genomic_DNA"/>
</dbReference>
<proteinExistence type="predicted"/>
<gene>
    <name evidence="1" type="ORF">NMOB1V02_LOCUS432</name>
</gene>
<dbReference type="AlphaFoldDB" id="A0A7R9BF39"/>
<keyword evidence="2" id="KW-1185">Reference proteome</keyword>
<organism evidence="1">
    <name type="scientific">Notodromas monacha</name>
    <dbReference type="NCBI Taxonomy" id="399045"/>
    <lineage>
        <taxon>Eukaryota</taxon>
        <taxon>Metazoa</taxon>
        <taxon>Ecdysozoa</taxon>
        <taxon>Arthropoda</taxon>
        <taxon>Crustacea</taxon>
        <taxon>Oligostraca</taxon>
        <taxon>Ostracoda</taxon>
        <taxon>Podocopa</taxon>
        <taxon>Podocopida</taxon>
        <taxon>Cypridocopina</taxon>
        <taxon>Cypridoidea</taxon>
        <taxon>Cyprididae</taxon>
        <taxon>Notodromas</taxon>
    </lineage>
</organism>
<evidence type="ECO:0000313" key="2">
    <source>
        <dbReference type="Proteomes" id="UP000678499"/>
    </source>
</evidence>
<evidence type="ECO:0000313" key="1">
    <source>
        <dbReference type="EMBL" id="CAD7272503.1"/>
    </source>
</evidence>
<name>A0A7R9BF39_9CRUS</name>
<protein>
    <submittedName>
        <fullName evidence="1">Uncharacterized protein</fullName>
    </submittedName>
</protein>
<dbReference type="EMBL" id="OA882074">
    <property type="protein sequence ID" value="CAD7272503.1"/>
    <property type="molecule type" value="Genomic_DNA"/>
</dbReference>
<dbReference type="Proteomes" id="UP000678499">
    <property type="component" value="Unassembled WGS sequence"/>
</dbReference>
<reference evidence="1" key="1">
    <citation type="submission" date="2020-11" db="EMBL/GenBank/DDBJ databases">
        <authorList>
            <person name="Tran Van P."/>
        </authorList>
    </citation>
    <scope>NUCLEOTIDE SEQUENCE</scope>
</reference>
<accession>A0A7R9BF39</accession>
<sequence length="110" mass="11710">MLLAAADVPHHASRPALADPRAPVPVRVFQPLPPFPAPVGDHFVPGYPPHGHLIPAPALNCPHVEVSACWGLTIHLPVGVTKKPSRLVTRVIATSSVVFRGWFEKPGNAS</sequence>